<proteinExistence type="predicted"/>
<reference evidence="1" key="1">
    <citation type="submission" date="2022-05" db="EMBL/GenBank/DDBJ databases">
        <title>The Musa troglodytarum L. genome provides insights into the mechanism of non-climacteric behaviour and enrichment of carotenoids.</title>
        <authorList>
            <person name="Wang J."/>
        </authorList>
    </citation>
    <scope>NUCLEOTIDE SEQUENCE</scope>
    <source>
        <tissue evidence="1">Leaf</tissue>
    </source>
</reference>
<evidence type="ECO:0000313" key="2">
    <source>
        <dbReference type="Proteomes" id="UP001055439"/>
    </source>
</evidence>
<dbReference type="AlphaFoldDB" id="A0A9E7I6T2"/>
<keyword evidence="2" id="KW-1185">Reference proteome</keyword>
<accession>A0A9E7I6T2</accession>
<sequence>MIGKATLQDNAAIHVLENESITFKPQGRKLSVVDGSPTPSKPPWHISGIAVICVNNKPTKTRETLGSTLAICLIGNEIVEPAEDEVPP</sequence>
<evidence type="ECO:0000313" key="1">
    <source>
        <dbReference type="EMBL" id="URE42492.1"/>
    </source>
</evidence>
<organism evidence="1 2">
    <name type="scientific">Musa troglodytarum</name>
    <name type="common">fe'i banana</name>
    <dbReference type="NCBI Taxonomy" id="320322"/>
    <lineage>
        <taxon>Eukaryota</taxon>
        <taxon>Viridiplantae</taxon>
        <taxon>Streptophyta</taxon>
        <taxon>Embryophyta</taxon>
        <taxon>Tracheophyta</taxon>
        <taxon>Spermatophyta</taxon>
        <taxon>Magnoliopsida</taxon>
        <taxon>Liliopsida</taxon>
        <taxon>Zingiberales</taxon>
        <taxon>Musaceae</taxon>
        <taxon>Musa</taxon>
    </lineage>
</organism>
<protein>
    <submittedName>
        <fullName evidence="1">Uncharacterized protein</fullName>
    </submittedName>
</protein>
<gene>
    <name evidence="1" type="ORF">MUK42_14923</name>
</gene>
<dbReference type="EMBL" id="CP097511">
    <property type="protein sequence ID" value="URE42492.1"/>
    <property type="molecule type" value="Genomic_DNA"/>
</dbReference>
<dbReference type="Proteomes" id="UP001055439">
    <property type="component" value="Chromosome 9"/>
</dbReference>
<name>A0A9E7I6T2_9LILI</name>